<dbReference type="Pfam" id="PF05795">
    <property type="entry name" value="Plasmodium_Vir"/>
    <property type="match status" value="1"/>
</dbReference>
<keyword evidence="1" id="KW-0472">Membrane</keyword>
<dbReference type="Proteomes" id="UP000220605">
    <property type="component" value="Unassembled WGS sequence"/>
</dbReference>
<dbReference type="VEuPathDB" id="PlasmoDB:PVP01_0004460"/>
<evidence type="ECO:0000256" key="1">
    <source>
        <dbReference type="SAM" id="Phobius"/>
    </source>
</evidence>
<keyword evidence="1" id="KW-1133">Transmembrane helix</keyword>
<feature type="transmembrane region" description="Helical" evidence="1">
    <location>
        <begin position="220"/>
        <end position="240"/>
    </location>
</feature>
<organism evidence="2">
    <name type="scientific">Plasmodium vivax</name>
    <name type="common">malaria parasite P. vivax</name>
    <dbReference type="NCBI Taxonomy" id="5855"/>
    <lineage>
        <taxon>Eukaryota</taxon>
        <taxon>Sar</taxon>
        <taxon>Alveolata</taxon>
        <taxon>Apicomplexa</taxon>
        <taxon>Aconoidasida</taxon>
        <taxon>Haemosporida</taxon>
        <taxon>Plasmodiidae</taxon>
        <taxon>Plasmodium</taxon>
        <taxon>Plasmodium (Plasmodium)</taxon>
    </lineage>
</organism>
<dbReference type="InterPro" id="IPR008780">
    <property type="entry name" value="Plasmodium_Vir"/>
</dbReference>
<evidence type="ECO:0000313" key="2">
    <source>
        <dbReference type="EMBL" id="VUZ99732.1"/>
    </source>
</evidence>
<reference evidence="2" key="1">
    <citation type="submission" date="2016-07" db="EMBL/GenBank/DDBJ databases">
        <authorList>
            <consortium name="Pathogen Informatics"/>
        </authorList>
    </citation>
    <scope>NUCLEOTIDE SEQUENCE</scope>
</reference>
<accession>A0A565A6D7</accession>
<dbReference type="VEuPathDB" id="PlasmoDB:PVPAM_060042100"/>
<proteinExistence type="predicted"/>
<gene>
    <name evidence="2" type="ORF">PVP01_0004460</name>
</gene>
<dbReference type="VEuPathDB" id="PlasmoDB:PVW1_140081100"/>
<protein>
    <submittedName>
        <fullName evidence="2">VIR protein</fullName>
    </submittedName>
</protein>
<dbReference type="AlphaFoldDB" id="A0A565A6D7"/>
<name>A0A565A6D7_PLAVI</name>
<dbReference type="OrthoDB" id="10416080at2759"/>
<sequence>MGGGSMYNFSSRSYDYQSLFSDNHPRMETGYEETCQSIMGQYSIRNSSFKLNCNKSLNYLQKLENREHTDIKQAQGTLYLYLWLYDKELKNVAYKGNSIDIYMKLLNLCFFNLHNNILTIYQSKVRTENFEILKNLYDLYYKFDKIEHDNECKETKYECAKECVKLYKECIEICNQKYNVDYCNELENFRNEFNKYISSENQCKDKDLYIPSNIFASKSVILLIPLVSLLVLSTFFFILYKFTPFGPWFRDRSRRKKKFYNNIANEEPEILHASRTNKMSEIKPYNISYISM</sequence>
<dbReference type="EMBL" id="FLZR02000012">
    <property type="protein sequence ID" value="VUZ99732.1"/>
    <property type="molecule type" value="Genomic_DNA"/>
</dbReference>
<keyword evidence="1" id="KW-0812">Transmembrane</keyword>